<feature type="compositionally biased region" description="Polar residues" evidence="1">
    <location>
        <begin position="247"/>
        <end position="256"/>
    </location>
</feature>
<evidence type="ECO:0000313" key="3">
    <source>
        <dbReference type="Proteomes" id="UP000887159"/>
    </source>
</evidence>
<dbReference type="AlphaFoldDB" id="A0A8X6RSL8"/>
<reference evidence="2" key="1">
    <citation type="submission" date="2020-08" db="EMBL/GenBank/DDBJ databases">
        <title>Multicomponent nature underlies the extraordinary mechanical properties of spider dragline silk.</title>
        <authorList>
            <person name="Kono N."/>
            <person name="Nakamura H."/>
            <person name="Mori M."/>
            <person name="Yoshida Y."/>
            <person name="Ohtoshi R."/>
            <person name="Malay A.D."/>
            <person name="Moran D.A.P."/>
            <person name="Tomita M."/>
            <person name="Numata K."/>
            <person name="Arakawa K."/>
        </authorList>
    </citation>
    <scope>NUCLEOTIDE SEQUENCE</scope>
</reference>
<accession>A0A8X6RSL8</accession>
<proteinExistence type="predicted"/>
<protein>
    <submittedName>
        <fullName evidence="2">Uncharacterized protein</fullName>
    </submittedName>
</protein>
<sequence length="380" mass="44429">MYFQGEVHHNGALTRFNLYDPVMRNARGFNVWPEVYFSGSENITEFLEGIDNQIKLLEIPSDLSCAYLKGHFMGRALDWYQIFGSTLVQNTATDFAQLKTALSKAFPAIQNKKELETRFYASQQRQNQEPTDFVYDLLKLHKKLELGMSEKALVDHIFVRHEPQVQDYIEVRNPQTAIQLLEVLAKFVERYSCKATLGSRNSNNVEGRSRNERRMPNVGNNRGNWRNSEVVNRPNNGRNDYRRSHQNNRQGNQWFESRNRFQNDDRRFNDRGYQFRNRGQNDDFSRGDQRNRGSSENFSRGNRKQMGRLNVLKVNDIKGDQTQSINQSPIKLSAICMSPVELPYVPILLDETFTKALWDTGAEKSFISEETYQKYFFINK</sequence>
<gene>
    <name evidence="2" type="primary">NCL1_59947</name>
    <name evidence="2" type="ORF">TNCV_1364271</name>
</gene>
<comment type="caution">
    <text evidence="2">The sequence shown here is derived from an EMBL/GenBank/DDBJ whole genome shotgun (WGS) entry which is preliminary data.</text>
</comment>
<feature type="compositionally biased region" description="Basic and acidic residues" evidence="1">
    <location>
        <begin position="257"/>
        <end position="270"/>
    </location>
</feature>
<evidence type="ECO:0000256" key="1">
    <source>
        <dbReference type="SAM" id="MobiDB-lite"/>
    </source>
</evidence>
<dbReference type="EMBL" id="BMAU01021224">
    <property type="protein sequence ID" value="GFY01022.1"/>
    <property type="molecule type" value="Genomic_DNA"/>
</dbReference>
<feature type="compositionally biased region" description="Polar residues" evidence="1">
    <location>
        <begin position="218"/>
        <end position="238"/>
    </location>
</feature>
<keyword evidence="3" id="KW-1185">Reference proteome</keyword>
<dbReference type="Proteomes" id="UP000887159">
    <property type="component" value="Unassembled WGS sequence"/>
</dbReference>
<feature type="compositionally biased region" description="Basic and acidic residues" evidence="1">
    <location>
        <begin position="279"/>
        <end position="293"/>
    </location>
</feature>
<organism evidence="2 3">
    <name type="scientific">Trichonephila clavipes</name>
    <name type="common">Golden silk orbweaver</name>
    <name type="synonym">Nephila clavipes</name>
    <dbReference type="NCBI Taxonomy" id="2585209"/>
    <lineage>
        <taxon>Eukaryota</taxon>
        <taxon>Metazoa</taxon>
        <taxon>Ecdysozoa</taxon>
        <taxon>Arthropoda</taxon>
        <taxon>Chelicerata</taxon>
        <taxon>Arachnida</taxon>
        <taxon>Araneae</taxon>
        <taxon>Araneomorphae</taxon>
        <taxon>Entelegynae</taxon>
        <taxon>Araneoidea</taxon>
        <taxon>Nephilidae</taxon>
        <taxon>Trichonephila</taxon>
    </lineage>
</organism>
<evidence type="ECO:0000313" key="2">
    <source>
        <dbReference type="EMBL" id="GFY01022.1"/>
    </source>
</evidence>
<name>A0A8X6RSL8_TRICX</name>
<feature type="region of interest" description="Disordered" evidence="1">
    <location>
        <begin position="198"/>
        <end position="307"/>
    </location>
</feature>